<dbReference type="InterPro" id="IPR045192">
    <property type="entry name" value="AP180-like"/>
</dbReference>
<evidence type="ECO:0000313" key="11">
    <source>
        <dbReference type="EMBL" id="KAF9662882.1"/>
    </source>
</evidence>
<keyword evidence="8" id="KW-0968">Cytoplasmic vesicle</keyword>
<comment type="caution">
    <text evidence="11">The sequence shown here is derived from an EMBL/GenBank/DDBJ whole genome shotgun (WGS) entry which is preliminary data.</text>
</comment>
<dbReference type="InterPro" id="IPR011417">
    <property type="entry name" value="ANTH_dom"/>
</dbReference>
<evidence type="ECO:0000313" key="12">
    <source>
        <dbReference type="Proteomes" id="UP000657918"/>
    </source>
</evidence>
<dbReference type="GO" id="GO:0005545">
    <property type="term" value="F:1-phosphatidylinositol binding"/>
    <property type="evidence" value="ECO:0007669"/>
    <property type="project" value="InterPro"/>
</dbReference>
<evidence type="ECO:0000256" key="5">
    <source>
        <dbReference type="ARBA" id="ARBA00023034"/>
    </source>
</evidence>
<feature type="compositionally biased region" description="Basic and acidic residues" evidence="9">
    <location>
        <begin position="339"/>
        <end position="357"/>
    </location>
</feature>
<dbReference type="SUPFAM" id="SSF48464">
    <property type="entry name" value="ENTH/VHS domain"/>
    <property type="match status" value="1"/>
</dbReference>
<feature type="region of interest" description="Disordered" evidence="9">
    <location>
        <begin position="339"/>
        <end position="384"/>
    </location>
</feature>
<dbReference type="PANTHER" id="PTHR22951:SF62">
    <property type="entry name" value="ASSEMBLY PLANT-LIKE PROTEIN, PUTATIVE-RELATED"/>
    <property type="match status" value="1"/>
</dbReference>
<dbReference type="Pfam" id="PF07651">
    <property type="entry name" value="ANTH"/>
    <property type="match status" value="1"/>
</dbReference>
<keyword evidence="12" id="KW-1185">Reference proteome</keyword>
<dbReference type="FunFam" id="1.25.40.90:FF:000019">
    <property type="entry name" value="Clathrin coat assembly protein"/>
    <property type="match status" value="1"/>
</dbReference>
<proteinExistence type="predicted"/>
<dbReference type="CDD" id="cd16987">
    <property type="entry name" value="ANTH_N_AP180_plant"/>
    <property type="match status" value="1"/>
</dbReference>
<name>A0A835J1K0_9ROSI</name>
<dbReference type="GO" id="GO:0030136">
    <property type="term" value="C:clathrin-coated vesicle"/>
    <property type="evidence" value="ECO:0007669"/>
    <property type="project" value="UniProtKB-SubCell"/>
</dbReference>
<dbReference type="GO" id="GO:0005905">
    <property type="term" value="C:clathrin-coated pit"/>
    <property type="evidence" value="ECO:0007669"/>
    <property type="project" value="UniProtKB-SubCell"/>
</dbReference>
<feature type="region of interest" description="Disordered" evidence="9">
    <location>
        <begin position="163"/>
        <end position="184"/>
    </location>
</feature>
<evidence type="ECO:0000256" key="2">
    <source>
        <dbReference type="ARBA" id="ARBA00004555"/>
    </source>
</evidence>
<evidence type="ECO:0000259" key="10">
    <source>
        <dbReference type="PROSITE" id="PS50942"/>
    </source>
</evidence>
<accession>A0A835J1K0</accession>
<keyword evidence="7" id="KW-0168">Coated pit</keyword>
<dbReference type="EMBL" id="JADGMS010000018">
    <property type="protein sequence ID" value="KAF9662882.1"/>
    <property type="molecule type" value="Genomic_DNA"/>
</dbReference>
<dbReference type="Gene3D" id="1.25.40.90">
    <property type="match status" value="1"/>
</dbReference>
<dbReference type="PROSITE" id="PS50942">
    <property type="entry name" value="ENTH"/>
    <property type="match status" value="1"/>
</dbReference>
<evidence type="ECO:0000256" key="1">
    <source>
        <dbReference type="ARBA" id="ARBA00004132"/>
    </source>
</evidence>
<evidence type="ECO:0000256" key="3">
    <source>
        <dbReference type="ARBA" id="ARBA00004600"/>
    </source>
</evidence>
<dbReference type="InterPro" id="IPR008942">
    <property type="entry name" value="ENTH_VHS"/>
</dbReference>
<reference evidence="11 12" key="1">
    <citation type="submission" date="2020-10" db="EMBL/GenBank/DDBJ databases">
        <title>Plant Genome Project.</title>
        <authorList>
            <person name="Zhang R.-G."/>
        </authorList>
    </citation>
    <scope>NUCLEOTIDE SEQUENCE [LARGE SCALE GENOMIC DNA]</scope>
    <source>
        <strain evidence="11">FAFU-HL-1</strain>
        <tissue evidence="11">Leaf</tissue>
    </source>
</reference>
<dbReference type="SMART" id="SM00273">
    <property type="entry name" value="ENTH"/>
    <property type="match status" value="1"/>
</dbReference>
<dbReference type="GO" id="GO:0072583">
    <property type="term" value="P:clathrin-dependent endocytosis"/>
    <property type="evidence" value="ECO:0007669"/>
    <property type="project" value="InterPro"/>
</dbReference>
<dbReference type="PANTHER" id="PTHR22951">
    <property type="entry name" value="CLATHRIN ASSEMBLY PROTEIN"/>
    <property type="match status" value="1"/>
</dbReference>
<evidence type="ECO:0000256" key="8">
    <source>
        <dbReference type="ARBA" id="ARBA00023329"/>
    </source>
</evidence>
<protein>
    <recommendedName>
        <fullName evidence="10">ENTH domain-containing protein</fullName>
    </recommendedName>
</protein>
<comment type="subcellular location">
    <subcellularLocation>
        <location evidence="1">Cytoplasmic vesicle</location>
        <location evidence="1">Clathrin-coated vesicle</location>
    </subcellularLocation>
    <subcellularLocation>
        <location evidence="2">Golgi apparatus</location>
    </subcellularLocation>
    <subcellularLocation>
        <location evidence="3">Membrane</location>
        <location evidence="3">Clathrin-coated pit</location>
    </subcellularLocation>
</comment>
<dbReference type="OrthoDB" id="44015at2759"/>
<dbReference type="GO" id="GO:0005794">
    <property type="term" value="C:Golgi apparatus"/>
    <property type="evidence" value="ECO:0007669"/>
    <property type="project" value="UniProtKB-SubCell"/>
</dbReference>
<dbReference type="GO" id="GO:0032050">
    <property type="term" value="F:clathrin heavy chain binding"/>
    <property type="evidence" value="ECO:0007669"/>
    <property type="project" value="TreeGrafter"/>
</dbReference>
<dbReference type="GO" id="GO:0000149">
    <property type="term" value="F:SNARE binding"/>
    <property type="evidence" value="ECO:0007669"/>
    <property type="project" value="TreeGrafter"/>
</dbReference>
<organism evidence="11 12">
    <name type="scientific">Salix dunnii</name>
    <dbReference type="NCBI Taxonomy" id="1413687"/>
    <lineage>
        <taxon>Eukaryota</taxon>
        <taxon>Viridiplantae</taxon>
        <taxon>Streptophyta</taxon>
        <taxon>Embryophyta</taxon>
        <taxon>Tracheophyta</taxon>
        <taxon>Spermatophyta</taxon>
        <taxon>Magnoliopsida</taxon>
        <taxon>eudicotyledons</taxon>
        <taxon>Gunneridae</taxon>
        <taxon>Pentapetalae</taxon>
        <taxon>rosids</taxon>
        <taxon>fabids</taxon>
        <taxon>Malpighiales</taxon>
        <taxon>Salicaceae</taxon>
        <taxon>Saliceae</taxon>
        <taxon>Salix</taxon>
    </lineage>
</organism>
<dbReference type="GO" id="GO:0005546">
    <property type="term" value="F:phosphatidylinositol-4,5-bisphosphate binding"/>
    <property type="evidence" value="ECO:0007669"/>
    <property type="project" value="TreeGrafter"/>
</dbReference>
<dbReference type="GO" id="GO:0006900">
    <property type="term" value="P:vesicle budding from membrane"/>
    <property type="evidence" value="ECO:0007669"/>
    <property type="project" value="TreeGrafter"/>
</dbReference>
<dbReference type="InterPro" id="IPR013809">
    <property type="entry name" value="ENTH"/>
</dbReference>
<gene>
    <name evidence="11" type="ORF">SADUNF_Sadunf18G0100700</name>
</gene>
<keyword evidence="5" id="KW-0333">Golgi apparatus</keyword>
<dbReference type="GO" id="GO:0048268">
    <property type="term" value="P:clathrin coat assembly"/>
    <property type="evidence" value="ECO:0007669"/>
    <property type="project" value="InterPro"/>
</dbReference>
<feature type="domain" description="ENTH" evidence="10">
    <location>
        <begin position="21"/>
        <end position="157"/>
    </location>
</feature>
<evidence type="ECO:0000256" key="4">
    <source>
        <dbReference type="ARBA" id="ARBA00022583"/>
    </source>
</evidence>
<dbReference type="SUPFAM" id="SSF89009">
    <property type="entry name" value="GAT-like domain"/>
    <property type="match status" value="1"/>
</dbReference>
<dbReference type="InterPro" id="IPR014712">
    <property type="entry name" value="ANTH_dom_sf"/>
</dbReference>
<dbReference type="Proteomes" id="UP000657918">
    <property type="component" value="Unassembled WGS sequence"/>
</dbReference>
<keyword evidence="4" id="KW-0254">Endocytosis</keyword>
<dbReference type="FunFam" id="1.20.58.150:FF:000005">
    <property type="entry name" value="putative clathrin assembly protein At2g25430"/>
    <property type="match status" value="1"/>
</dbReference>
<dbReference type="AlphaFoldDB" id="A0A835J1K0"/>
<dbReference type="Gene3D" id="1.20.58.150">
    <property type="entry name" value="ANTH domain"/>
    <property type="match status" value="1"/>
</dbReference>
<keyword evidence="6" id="KW-0472">Membrane</keyword>
<evidence type="ECO:0000256" key="9">
    <source>
        <dbReference type="SAM" id="MobiDB-lite"/>
    </source>
</evidence>
<dbReference type="InterPro" id="IPR048050">
    <property type="entry name" value="ANTH_N_plant"/>
</dbReference>
<sequence length="664" mass="74340">MALRKAIGAVKDQTSISIAKVAANTSAELEVLVVKATSHDEDPADEKYYREIISLISSSRGYLNACVAAISRRISKTRDWIVALKALMLVHRVLIDGNSLFEEALLCATRNGMRVLNMSDFRDEAHSNSWDHTGFVRFYAMFLDEKVEFSVFERKVREDERKFEEGGDGAGSRENGDDFEYGLPKRSKSCGDLVRREQKMEVTAIRDMKSERLLGILDQQLRILDRVLACRPTGVAKNDRLVLVALYRVVKESFGLYTEVCGALGVLLDRFTEMEYAYCLKGFDIYAGAAKIIDELEVFYVWCKGMAIGRSSEYPEVQKITENILGTLGECLREMTLRRSKSSERRIEENIPSKQDQEPDMNEVKSLPPLESYTPPVQQPQPQQMTEDLVNLKDDVISADEQGNEFALALFSGPPTTNANGAWVAFPSPREAEVTSAWQTPAAQSSQADWELALVESVSNLSKQRTTLGGGFDSLLLNGMYDQAAARQHVSTAQLTGGTASSVGKSATSVLALPAPDGTIQPVRNPDPFAASLTVPPPSYVQIAEMERKQHLLVNEQQLWQHYRRDGMHSHVDLAKINDPSGYYGPSPHPMVMPYGMPQEARVMQDFELVILEYKMDIILLPSFAFEFSHQNELYQCCPLFLSVAYFVVQSKELRKATLSEFRS</sequence>
<evidence type="ECO:0000256" key="6">
    <source>
        <dbReference type="ARBA" id="ARBA00023136"/>
    </source>
</evidence>
<evidence type="ECO:0000256" key="7">
    <source>
        <dbReference type="ARBA" id="ARBA00023176"/>
    </source>
</evidence>